<dbReference type="Proteomes" id="UP000478052">
    <property type="component" value="Unassembled WGS sequence"/>
</dbReference>
<dbReference type="EMBL" id="VUJU01014174">
    <property type="protein sequence ID" value="KAF0702714.1"/>
    <property type="molecule type" value="Genomic_DNA"/>
</dbReference>
<accession>A0A6G0VN99</accession>
<comment type="caution">
    <text evidence="1">The sequence shown here is derived from an EMBL/GenBank/DDBJ whole genome shotgun (WGS) entry which is preliminary data.</text>
</comment>
<dbReference type="AlphaFoldDB" id="A0A6G0VN99"/>
<reference evidence="1 2" key="1">
    <citation type="submission" date="2019-08" db="EMBL/GenBank/DDBJ databases">
        <title>Whole genome of Aphis craccivora.</title>
        <authorList>
            <person name="Voronova N.V."/>
            <person name="Shulinski R.S."/>
            <person name="Bandarenka Y.V."/>
            <person name="Zhorov D.G."/>
            <person name="Warner D."/>
        </authorList>
    </citation>
    <scope>NUCLEOTIDE SEQUENCE [LARGE SCALE GENOMIC DNA]</scope>
    <source>
        <strain evidence="1">180601</strain>
        <tissue evidence="1">Whole Body</tissue>
    </source>
</reference>
<protein>
    <submittedName>
        <fullName evidence="1">Uncharacterized protein</fullName>
    </submittedName>
</protein>
<feature type="non-terminal residue" evidence="1">
    <location>
        <position position="1"/>
    </location>
</feature>
<name>A0A6G0VN99_APHCR</name>
<evidence type="ECO:0000313" key="1">
    <source>
        <dbReference type="EMBL" id="KAF0702714.1"/>
    </source>
</evidence>
<sequence length="190" mass="22586">QRNCYAIALPRQSPSASHFFFIFVSVTTFWSSKMDPVSDRKVNLVGTLGGENVRKNPKKVTEKREFLRKTSFRPNQFFYIVVNQKLITVNTFHQRFIVDKKMLDDQKNFKFLRNLSKTRKFAIFVTAPYQISNRTMKQPRLLITKLPNAQYNSYLERLKKKRIGKTYSSRMEESEDVLYQMIYTQHNSTF</sequence>
<gene>
    <name evidence="1" type="ORF">FWK35_00028910</name>
</gene>
<organism evidence="1 2">
    <name type="scientific">Aphis craccivora</name>
    <name type="common">Cowpea aphid</name>
    <dbReference type="NCBI Taxonomy" id="307492"/>
    <lineage>
        <taxon>Eukaryota</taxon>
        <taxon>Metazoa</taxon>
        <taxon>Ecdysozoa</taxon>
        <taxon>Arthropoda</taxon>
        <taxon>Hexapoda</taxon>
        <taxon>Insecta</taxon>
        <taxon>Pterygota</taxon>
        <taxon>Neoptera</taxon>
        <taxon>Paraneoptera</taxon>
        <taxon>Hemiptera</taxon>
        <taxon>Sternorrhyncha</taxon>
        <taxon>Aphidomorpha</taxon>
        <taxon>Aphidoidea</taxon>
        <taxon>Aphididae</taxon>
        <taxon>Aphidini</taxon>
        <taxon>Aphis</taxon>
        <taxon>Aphis</taxon>
    </lineage>
</organism>
<keyword evidence="2" id="KW-1185">Reference proteome</keyword>
<evidence type="ECO:0000313" key="2">
    <source>
        <dbReference type="Proteomes" id="UP000478052"/>
    </source>
</evidence>
<proteinExistence type="predicted"/>